<feature type="region of interest" description="Disordered" evidence="2">
    <location>
        <begin position="782"/>
        <end position="872"/>
    </location>
</feature>
<dbReference type="Proteomes" id="UP000636709">
    <property type="component" value="Unassembled WGS sequence"/>
</dbReference>
<sequence>MPPAPNVWVSSSPLSLKNDGVSGSFGNISDRPSSRGSSGTSTDGSDLLDSPVSCDRASHNSAAAISHPRSTELRSGTWQFPHSQTSFTDVLKAPFKTTAKRRPTSHGKGFALSADDFPVLVPKNSQSNSQLGHSFQGRPTFSSVIIAARDEQRKIRTTDFSMEAQKAQLHATQTPYVCLPPPCIDYWHPPPDHPPDSDRNGIWHGGAELYGPCRPAHTPGSFPVESCTHNGQSLPIQGGEGRHGPVHDGYHPENNDFCYAHVPANACVKGLPHLMHGKVKDNHSDALEKQVIKKDVALLEKIRCLNIKARKLRAAKMSGISSCRESKVEHPKSMDVVANDAPVSANISDITSSFDMANSVSESSNHVLNGTSDMSANLVMIDLSEGHATKFSEARKPGQYAANHVYGVGDTSRNKRGSSATDTASNLWGYGWEEHSTVDSLPVAMTRTHGDQQYSGNSSQHVHMRNTDDMLNSPDYQIQKSARELSAYHAKLQEEESGGVGQKAKSIVKLEHLNRHPFVQSKKSSDIPGKSYHAYRGGNASGNRHGSFDEDISSSISGHGWEDHPTVDSFSAMQNTWDLSFSWNTSRPVQVRTADDMINSSDYEIQPNDAPGGSDYHEYGGWQASRNRHGISAEDISFNMPGHGWEDHPTVDSLQVMTNTHQDQSFPENTSQQVHVRTADTLNSPGYETEHPRRKLYSQYAKRLPEQERWKIKQPVKSIAKLDDLNKHRFVQKHKSDDAPAKSAEYHVYGGNASINRHGSSAEDVSFKISGLGWEDHPTVDSLPVLTNTNEDQSSPGNTTYSNTLEHTAWKSAAQSHDSSAPKHLQAEDSEGQVHKQESISRVSTPASDIADANKGPLVDNAIPSAKNADTNMIHIDQKGASESHDRTAPMHLQMQDKRKAHSQGRISRGLPASEPAGVNKGFFTHNLIPSSQNNGINATEHIAQKSASQSHENNAPEHLQMEIRRQVRSEEGVLRERSNIADSTENATTIDGTLVDTWNSEAKPHADLSTQSKSRRPTSPLVFVTKNTEASRVHKAHISGVVINNAIIPVQASSIKGFTVGSIMLGDASLASVKQEKTVAKEVNDDVTHSCSSPKQTKQSGMNQHDEHHVNPHASGDSIMHTPVNKDQSKKENSEVGGLNCTANPACTQPSGNQSSVSQNVAPVETSQMERHTQTPACKELDLQNPRQMLPTENHATSSGNSSESKLDTKTLDKEALDARTSTKAEVKTEPGSREDEKTKKHPWRSSASSKQGSTNGSASRAPDHYEQETNSFLKMMQELSDELKQVEKQLESSTSIDAATVNRLQPAQMVSLPGYTWGEHHMSRGHRQYHVDGQGNTWVNYAANSHPDGSVMAQGLALPTTHLLHNIYIPQNNVPGVNSAPGWSWDTAERVLISDMDDTQGFGTAITAKSGTAPAQNVLPRVGEMDVMLGVQAMGGMAYTPAAHPEVLHHTGTELQQLNPAAPPVAAWTDGSAIVPLPAGYHPAEARGAVYYV</sequence>
<evidence type="ECO:0000313" key="3">
    <source>
        <dbReference type="EMBL" id="KAF8665846.1"/>
    </source>
</evidence>
<name>A0A835ALI2_9POAL</name>
<keyword evidence="1" id="KW-0175">Coiled coil</keyword>
<dbReference type="GO" id="GO:0040029">
    <property type="term" value="P:epigenetic regulation of gene expression"/>
    <property type="evidence" value="ECO:0007669"/>
    <property type="project" value="TreeGrafter"/>
</dbReference>
<evidence type="ECO:0000256" key="2">
    <source>
        <dbReference type="SAM" id="MobiDB-lite"/>
    </source>
</evidence>
<feature type="compositionally biased region" description="Polar residues" evidence="2">
    <location>
        <begin position="1142"/>
        <end position="1168"/>
    </location>
</feature>
<feature type="compositionally biased region" description="Polar residues" evidence="2">
    <location>
        <begin position="785"/>
        <end position="806"/>
    </location>
</feature>
<comment type="caution">
    <text evidence="3">The sequence shown here is derived from an EMBL/GenBank/DDBJ whole genome shotgun (WGS) entry which is preliminary data.</text>
</comment>
<dbReference type="InterPro" id="IPR038808">
    <property type="entry name" value="MOS1-like"/>
</dbReference>
<evidence type="ECO:0000256" key="1">
    <source>
        <dbReference type="SAM" id="Coils"/>
    </source>
</evidence>
<keyword evidence="4" id="KW-1185">Reference proteome</keyword>
<evidence type="ECO:0000313" key="4">
    <source>
        <dbReference type="Proteomes" id="UP000636709"/>
    </source>
</evidence>
<feature type="region of interest" description="Disordered" evidence="2">
    <location>
        <begin position="1"/>
        <end position="76"/>
    </location>
</feature>
<feature type="region of interest" description="Disordered" evidence="2">
    <location>
        <begin position="1082"/>
        <end position="1267"/>
    </location>
</feature>
<dbReference type="OrthoDB" id="667208at2759"/>
<feature type="compositionally biased region" description="Basic and acidic residues" evidence="2">
    <location>
        <begin position="1206"/>
        <end position="1240"/>
    </location>
</feature>
<dbReference type="PANTHER" id="PTHR34805">
    <property type="entry name" value="PROTEIN MODIFIER OF SNC1 1"/>
    <property type="match status" value="1"/>
</dbReference>
<proteinExistence type="predicted"/>
<feature type="region of interest" description="Disordered" evidence="2">
    <location>
        <begin position="519"/>
        <end position="546"/>
    </location>
</feature>
<accession>A0A835ALI2</accession>
<feature type="compositionally biased region" description="Polar residues" evidence="2">
    <location>
        <begin position="1247"/>
        <end position="1260"/>
    </location>
</feature>
<organism evidence="3 4">
    <name type="scientific">Digitaria exilis</name>
    <dbReference type="NCBI Taxonomy" id="1010633"/>
    <lineage>
        <taxon>Eukaryota</taxon>
        <taxon>Viridiplantae</taxon>
        <taxon>Streptophyta</taxon>
        <taxon>Embryophyta</taxon>
        <taxon>Tracheophyta</taxon>
        <taxon>Spermatophyta</taxon>
        <taxon>Magnoliopsida</taxon>
        <taxon>Liliopsida</taxon>
        <taxon>Poales</taxon>
        <taxon>Poaceae</taxon>
        <taxon>PACMAD clade</taxon>
        <taxon>Panicoideae</taxon>
        <taxon>Panicodae</taxon>
        <taxon>Paniceae</taxon>
        <taxon>Anthephorinae</taxon>
        <taxon>Digitaria</taxon>
    </lineage>
</organism>
<dbReference type="PANTHER" id="PTHR34805:SF2">
    <property type="entry name" value="BAT2 N-TERMINAL DOMAIN-CONTAINING PROTEIN"/>
    <property type="match status" value="1"/>
</dbReference>
<dbReference type="EMBL" id="JACEFO010002324">
    <property type="protein sequence ID" value="KAF8665846.1"/>
    <property type="molecule type" value="Genomic_DNA"/>
</dbReference>
<protein>
    <submittedName>
        <fullName evidence="3">Uncharacterized protein</fullName>
    </submittedName>
</protein>
<feature type="compositionally biased region" description="Polar residues" evidence="2">
    <location>
        <begin position="1195"/>
        <end position="1205"/>
    </location>
</feature>
<feature type="compositionally biased region" description="Polar residues" evidence="2">
    <location>
        <begin position="1090"/>
        <end position="1104"/>
    </location>
</feature>
<reference evidence="3" key="1">
    <citation type="submission" date="2020-07" db="EMBL/GenBank/DDBJ databases">
        <title>Genome sequence and genetic diversity analysis of an under-domesticated orphan crop, white fonio (Digitaria exilis).</title>
        <authorList>
            <person name="Bennetzen J.L."/>
            <person name="Chen S."/>
            <person name="Ma X."/>
            <person name="Wang X."/>
            <person name="Yssel A.E.J."/>
            <person name="Chaluvadi S.R."/>
            <person name="Johnson M."/>
            <person name="Gangashetty P."/>
            <person name="Hamidou F."/>
            <person name="Sanogo M.D."/>
            <person name="Zwaenepoel A."/>
            <person name="Wallace J."/>
            <person name="Van De Peer Y."/>
            <person name="Van Deynze A."/>
        </authorList>
    </citation>
    <scope>NUCLEOTIDE SEQUENCE</scope>
    <source>
        <tissue evidence="3">Leaves</tissue>
    </source>
</reference>
<gene>
    <name evidence="3" type="ORF">HU200_053925</name>
</gene>
<feature type="coiled-coil region" evidence="1">
    <location>
        <begin position="1271"/>
        <end position="1298"/>
    </location>
</feature>
<feature type="compositionally biased region" description="Low complexity" evidence="2">
    <location>
        <begin position="29"/>
        <end position="51"/>
    </location>
</feature>